<proteinExistence type="predicted"/>
<sequence length="207" mass="22030">MNKLKTLSLVIFGFVAIANTSCTKDNSSPEPAKAATLTVNTVTDLDGSKGDVYYRLSDNKQATADDVTAGKWDLKFSTTSIYVNSGSSGSGNVQAQVVDNTFDGLTTAPTSGYKTDATGAKAVNGWYLYTATNSVPNHAILPVAGKIIVIKTSTGNYAKLEMKSYYKGNPDVTTAAFADFTARESVTPSRFYTFKFAYQADGSAKLN</sequence>
<comment type="caution">
    <text evidence="2">The sequence shown here is derived from an EMBL/GenBank/DDBJ whole genome shotgun (WGS) entry which is preliminary data.</text>
</comment>
<evidence type="ECO:0000313" key="2">
    <source>
        <dbReference type="EMBL" id="TWR26133.1"/>
    </source>
</evidence>
<feature type="chain" id="PRO_5022151682" description="Heme-binding HmuY-like protein" evidence="1">
    <location>
        <begin position="19"/>
        <end position="207"/>
    </location>
</feature>
<dbReference type="AlphaFoldDB" id="A0A563U492"/>
<protein>
    <recommendedName>
        <fullName evidence="4">Heme-binding HmuY-like protein</fullName>
    </recommendedName>
</protein>
<feature type="signal peptide" evidence="1">
    <location>
        <begin position="1"/>
        <end position="18"/>
    </location>
</feature>
<accession>A0A563U492</accession>
<reference evidence="2 3" key="1">
    <citation type="submission" date="2019-07" db="EMBL/GenBank/DDBJ databases">
        <authorList>
            <person name="Kim J."/>
        </authorList>
    </citation>
    <scope>NUCLEOTIDE SEQUENCE [LARGE SCALE GENOMIC DNA]</scope>
    <source>
        <strain evidence="2 3">MJ1a</strain>
    </source>
</reference>
<organism evidence="2 3">
    <name type="scientific">Mucilaginibacter achroorhodeus</name>
    <dbReference type="NCBI Taxonomy" id="2599294"/>
    <lineage>
        <taxon>Bacteria</taxon>
        <taxon>Pseudomonadati</taxon>
        <taxon>Bacteroidota</taxon>
        <taxon>Sphingobacteriia</taxon>
        <taxon>Sphingobacteriales</taxon>
        <taxon>Sphingobacteriaceae</taxon>
        <taxon>Mucilaginibacter</taxon>
    </lineage>
</organism>
<dbReference type="InterPro" id="IPR025921">
    <property type="entry name" value="HmuY"/>
</dbReference>
<dbReference type="RefSeq" id="WP_146271262.1">
    <property type="nucleotide sequence ID" value="NZ_VOEI01000003.1"/>
</dbReference>
<dbReference type="EMBL" id="VOEI01000003">
    <property type="protein sequence ID" value="TWR26133.1"/>
    <property type="molecule type" value="Genomic_DNA"/>
</dbReference>
<dbReference type="CDD" id="cd12105">
    <property type="entry name" value="HmuY"/>
    <property type="match status" value="1"/>
</dbReference>
<keyword evidence="3" id="KW-1185">Reference proteome</keyword>
<gene>
    <name evidence="2" type="ORF">FPZ42_10925</name>
</gene>
<evidence type="ECO:0000313" key="3">
    <source>
        <dbReference type="Proteomes" id="UP000318010"/>
    </source>
</evidence>
<evidence type="ECO:0000256" key="1">
    <source>
        <dbReference type="SAM" id="SignalP"/>
    </source>
</evidence>
<name>A0A563U492_9SPHI</name>
<dbReference type="Proteomes" id="UP000318010">
    <property type="component" value="Unassembled WGS sequence"/>
</dbReference>
<dbReference type="Pfam" id="PF14064">
    <property type="entry name" value="HmuY"/>
    <property type="match status" value="1"/>
</dbReference>
<dbReference type="OrthoDB" id="5510929at2"/>
<evidence type="ECO:0008006" key="4">
    <source>
        <dbReference type="Google" id="ProtNLM"/>
    </source>
</evidence>
<keyword evidence="1" id="KW-0732">Signal</keyword>